<comment type="caution">
    <text evidence="1">The sequence shown here is derived from an EMBL/GenBank/DDBJ whole genome shotgun (WGS) entry which is preliminary data.</text>
</comment>
<keyword evidence="2" id="KW-1185">Reference proteome</keyword>
<name>A0A835LLV4_9MAGN</name>
<organism evidence="1 2">
    <name type="scientific">Coptis chinensis</name>
    <dbReference type="NCBI Taxonomy" id="261450"/>
    <lineage>
        <taxon>Eukaryota</taxon>
        <taxon>Viridiplantae</taxon>
        <taxon>Streptophyta</taxon>
        <taxon>Embryophyta</taxon>
        <taxon>Tracheophyta</taxon>
        <taxon>Spermatophyta</taxon>
        <taxon>Magnoliopsida</taxon>
        <taxon>Ranunculales</taxon>
        <taxon>Ranunculaceae</taxon>
        <taxon>Coptidoideae</taxon>
        <taxon>Coptis</taxon>
    </lineage>
</organism>
<accession>A0A835LLV4</accession>
<gene>
    <name evidence="1" type="ORF">IFM89_009328</name>
</gene>
<evidence type="ECO:0000313" key="1">
    <source>
        <dbReference type="EMBL" id="KAF9600413.1"/>
    </source>
</evidence>
<dbReference type="AlphaFoldDB" id="A0A835LLV4"/>
<dbReference type="Proteomes" id="UP000631114">
    <property type="component" value="Unassembled WGS sequence"/>
</dbReference>
<reference evidence="1 2" key="1">
    <citation type="submission" date="2020-10" db="EMBL/GenBank/DDBJ databases">
        <title>The Coptis chinensis genome and diversification of protoberbering-type alkaloids.</title>
        <authorList>
            <person name="Wang B."/>
            <person name="Shu S."/>
            <person name="Song C."/>
            <person name="Liu Y."/>
        </authorList>
    </citation>
    <scope>NUCLEOTIDE SEQUENCE [LARGE SCALE GENOMIC DNA]</scope>
    <source>
        <strain evidence="1">HL-2020</strain>
        <tissue evidence="1">Leaf</tissue>
    </source>
</reference>
<sequence>MGLLLEHQLSIIIEQIASVAGKVLEVDPTDNTPKDVDGYRARVKVNIKEPIRQEELGALQVEYYQQPQPKLVGVEVPPPPPNMTDEARNHFNALFGGIVSHLLTSPNEVSMQHVMCKWETHHLRSLHLDMITNLVVNQILLSQGTDNQHSMEEVPIVGESTPQTQIMNDVMEETSVEANPITISFSVNTNLNDELEADMDQALIASYASHRKILSINVVQMNVLEENILNKMIVNRLLPLLEIWDFLT</sequence>
<dbReference type="EMBL" id="JADFTS010000006">
    <property type="protein sequence ID" value="KAF9600413.1"/>
    <property type="molecule type" value="Genomic_DNA"/>
</dbReference>
<proteinExistence type="predicted"/>
<evidence type="ECO:0000313" key="2">
    <source>
        <dbReference type="Proteomes" id="UP000631114"/>
    </source>
</evidence>
<protein>
    <submittedName>
        <fullName evidence="1">Uncharacterized protein</fullName>
    </submittedName>
</protein>